<feature type="domain" description="NADP-dependent oxidoreductase" evidence="6">
    <location>
        <begin position="28"/>
        <end position="269"/>
    </location>
</feature>
<gene>
    <name evidence="7" type="ORF">M501DRAFT_1001962</name>
</gene>
<dbReference type="InterPro" id="IPR018170">
    <property type="entry name" value="Aldo/ket_reductase_CS"/>
</dbReference>
<dbReference type="Gene3D" id="3.20.20.100">
    <property type="entry name" value="NADP-dependent oxidoreductase domain"/>
    <property type="match status" value="1"/>
</dbReference>
<dbReference type="FunFam" id="3.20.20.100:FF:000015">
    <property type="entry name" value="Oxidoreductase, aldo/keto reductase family"/>
    <property type="match status" value="1"/>
</dbReference>
<dbReference type="PRINTS" id="PR00069">
    <property type="entry name" value="ALDKETRDTASE"/>
</dbReference>
<comment type="caution">
    <text evidence="7">The sequence shown here is derived from an EMBL/GenBank/DDBJ whole genome shotgun (WGS) entry which is preliminary data.</text>
</comment>
<dbReference type="PROSITE" id="PS00062">
    <property type="entry name" value="ALDOKETO_REDUCTASE_2"/>
    <property type="match status" value="1"/>
</dbReference>
<evidence type="ECO:0000256" key="5">
    <source>
        <dbReference type="PIRSR" id="PIRSR000097-3"/>
    </source>
</evidence>
<protein>
    <submittedName>
        <fullName evidence="7">Aldo/keto reductase</fullName>
    </submittedName>
</protein>
<dbReference type="InterPro" id="IPR036812">
    <property type="entry name" value="NAD(P)_OxRdtase_dom_sf"/>
</dbReference>
<keyword evidence="8" id="KW-1185">Reference proteome</keyword>
<evidence type="ECO:0000313" key="8">
    <source>
        <dbReference type="Proteomes" id="UP000799429"/>
    </source>
</evidence>
<dbReference type="Pfam" id="PF00248">
    <property type="entry name" value="Aldo_ket_red"/>
    <property type="match status" value="1"/>
</dbReference>
<comment type="similarity">
    <text evidence="1">Belongs to the aldo/keto reductase family.</text>
</comment>
<feature type="site" description="Lowers pKa of active site Tyr" evidence="5">
    <location>
        <position position="80"/>
    </location>
</feature>
<dbReference type="OrthoDB" id="416253at2759"/>
<sequence>MTSKLKIDSTLPMPSGYDIPIFGFGVYQTPAAEAEALVSHAFKAGYRHVDTAVGYYNEGPCAKALLASGLPRSALFYTTKVPPREISYEGAKKAIAGTFEKTGLDYIDLYLLHAPYGGKENRLGAWKALVEGVKEGKIRSIGVSNYGDHHLEELEAYIKEQGWGKEGVISVNQVELHPWMARPDIVNWCRERGIVMEAYSPLIRATRNDELVLVKLAEKHGRSVAQVLLRWSLQMGFVPLPKTVNLTRIEENADVFNFELDEEDMKELDTGAYESSGWDPTISKD</sequence>
<dbReference type="SUPFAM" id="SSF51430">
    <property type="entry name" value="NAD(P)-linked oxidoreductase"/>
    <property type="match status" value="1"/>
</dbReference>
<organism evidence="7 8">
    <name type="scientific">Patellaria atrata CBS 101060</name>
    <dbReference type="NCBI Taxonomy" id="1346257"/>
    <lineage>
        <taxon>Eukaryota</taxon>
        <taxon>Fungi</taxon>
        <taxon>Dikarya</taxon>
        <taxon>Ascomycota</taxon>
        <taxon>Pezizomycotina</taxon>
        <taxon>Dothideomycetes</taxon>
        <taxon>Dothideomycetes incertae sedis</taxon>
        <taxon>Patellariales</taxon>
        <taxon>Patellariaceae</taxon>
        <taxon>Patellaria</taxon>
    </lineage>
</organism>
<dbReference type="PANTHER" id="PTHR43827">
    <property type="entry name" value="2,5-DIKETO-D-GLUCONIC ACID REDUCTASE"/>
    <property type="match status" value="1"/>
</dbReference>
<dbReference type="Proteomes" id="UP000799429">
    <property type="component" value="Unassembled WGS sequence"/>
</dbReference>
<name>A0A9P4SE34_9PEZI</name>
<dbReference type="PIRSF" id="PIRSF000097">
    <property type="entry name" value="AKR"/>
    <property type="match status" value="1"/>
</dbReference>
<dbReference type="PANTHER" id="PTHR43827:SF13">
    <property type="entry name" value="ALDO_KETO REDUCTASE FAMILY PROTEIN"/>
    <property type="match status" value="1"/>
</dbReference>
<dbReference type="PROSITE" id="PS00063">
    <property type="entry name" value="ALDOKETO_REDUCTASE_3"/>
    <property type="match status" value="1"/>
</dbReference>
<dbReference type="EMBL" id="MU006092">
    <property type="protein sequence ID" value="KAF2840895.1"/>
    <property type="molecule type" value="Genomic_DNA"/>
</dbReference>
<evidence type="ECO:0000256" key="2">
    <source>
        <dbReference type="ARBA" id="ARBA00023002"/>
    </source>
</evidence>
<feature type="active site" description="Proton donor" evidence="3">
    <location>
        <position position="55"/>
    </location>
</feature>
<feature type="binding site" evidence="4">
    <location>
        <position position="113"/>
    </location>
    <ligand>
        <name>substrate</name>
    </ligand>
</feature>
<reference evidence="7" key="1">
    <citation type="journal article" date="2020" name="Stud. Mycol.">
        <title>101 Dothideomycetes genomes: a test case for predicting lifestyles and emergence of pathogens.</title>
        <authorList>
            <person name="Haridas S."/>
            <person name="Albert R."/>
            <person name="Binder M."/>
            <person name="Bloem J."/>
            <person name="Labutti K."/>
            <person name="Salamov A."/>
            <person name="Andreopoulos B."/>
            <person name="Baker S."/>
            <person name="Barry K."/>
            <person name="Bills G."/>
            <person name="Bluhm B."/>
            <person name="Cannon C."/>
            <person name="Castanera R."/>
            <person name="Culley D."/>
            <person name="Daum C."/>
            <person name="Ezra D."/>
            <person name="Gonzalez J."/>
            <person name="Henrissat B."/>
            <person name="Kuo A."/>
            <person name="Liang C."/>
            <person name="Lipzen A."/>
            <person name="Lutzoni F."/>
            <person name="Magnuson J."/>
            <person name="Mondo S."/>
            <person name="Nolan M."/>
            <person name="Ohm R."/>
            <person name="Pangilinan J."/>
            <person name="Park H.-J."/>
            <person name="Ramirez L."/>
            <person name="Alfaro M."/>
            <person name="Sun H."/>
            <person name="Tritt A."/>
            <person name="Yoshinaga Y."/>
            <person name="Zwiers L.-H."/>
            <person name="Turgeon B."/>
            <person name="Goodwin S."/>
            <person name="Spatafora J."/>
            <person name="Crous P."/>
            <person name="Grigoriev I."/>
        </authorList>
    </citation>
    <scope>NUCLEOTIDE SEQUENCE</scope>
    <source>
        <strain evidence="7">CBS 101060</strain>
    </source>
</reference>
<evidence type="ECO:0000256" key="4">
    <source>
        <dbReference type="PIRSR" id="PIRSR000097-2"/>
    </source>
</evidence>
<dbReference type="CDD" id="cd19071">
    <property type="entry name" value="AKR_AKR1-5-like"/>
    <property type="match status" value="1"/>
</dbReference>
<evidence type="ECO:0000313" key="7">
    <source>
        <dbReference type="EMBL" id="KAF2840895.1"/>
    </source>
</evidence>
<evidence type="ECO:0000259" key="6">
    <source>
        <dbReference type="Pfam" id="PF00248"/>
    </source>
</evidence>
<evidence type="ECO:0000256" key="3">
    <source>
        <dbReference type="PIRSR" id="PIRSR000097-1"/>
    </source>
</evidence>
<keyword evidence="2" id="KW-0560">Oxidoreductase</keyword>
<dbReference type="InterPro" id="IPR023210">
    <property type="entry name" value="NADP_OxRdtase_dom"/>
</dbReference>
<dbReference type="InterPro" id="IPR020471">
    <property type="entry name" value="AKR"/>
</dbReference>
<dbReference type="GO" id="GO:0016491">
    <property type="term" value="F:oxidoreductase activity"/>
    <property type="evidence" value="ECO:0007669"/>
    <property type="project" value="UniProtKB-KW"/>
</dbReference>
<dbReference type="AlphaFoldDB" id="A0A9P4SE34"/>
<proteinExistence type="inferred from homology"/>
<accession>A0A9P4SE34</accession>
<evidence type="ECO:0000256" key="1">
    <source>
        <dbReference type="ARBA" id="ARBA00007905"/>
    </source>
</evidence>